<dbReference type="InterPro" id="IPR002938">
    <property type="entry name" value="FAD-bd"/>
</dbReference>
<dbReference type="EMBL" id="JH719942">
    <property type="protein sequence ID" value="EJF52059.1"/>
    <property type="molecule type" value="Genomic_DNA"/>
</dbReference>
<dbReference type="OrthoDB" id="1142316at2"/>
<dbReference type="Pfam" id="PF01494">
    <property type="entry name" value="FAD_binding_3"/>
    <property type="match status" value="1"/>
</dbReference>
<name>J0NX31_9BACT</name>
<proteinExistence type="predicted"/>
<evidence type="ECO:0000313" key="4">
    <source>
        <dbReference type="Proteomes" id="UP000005113"/>
    </source>
</evidence>
<gene>
    <name evidence="3" type="ORF">SapgrDRAFT_0312</name>
</gene>
<dbReference type="HOGENOM" id="CLU_024648_5_3_10"/>
<dbReference type="Gene3D" id="3.50.50.60">
    <property type="entry name" value="FAD/NAD(P)-binding domain"/>
    <property type="match status" value="1"/>
</dbReference>
<feature type="domain" description="FAD-binding" evidence="2">
    <location>
        <begin position="9"/>
        <end position="315"/>
    </location>
</feature>
<dbReference type="SUPFAM" id="SSF51905">
    <property type="entry name" value="FAD/NAD(P)-binding domain"/>
    <property type="match status" value="1"/>
</dbReference>
<reference evidence="4" key="1">
    <citation type="journal article" date="2012" name="Stand. Genomic Sci.">
        <title>Permanent draft genome sequence of the gliding predator Saprospira grandis strain Sa g1 (= HR1).</title>
        <authorList>
            <person name="Mavromatis K."/>
            <person name="Chertkov O."/>
            <person name="Lapidus A."/>
            <person name="Nolan M."/>
            <person name="Lucas S."/>
            <person name="Tice H."/>
            <person name="Del Rio T.G."/>
            <person name="Cheng J.F."/>
            <person name="Han C."/>
            <person name="Tapia R."/>
            <person name="Bruce D."/>
            <person name="Goodwin L.A."/>
            <person name="Pitluck S."/>
            <person name="Huntemann M."/>
            <person name="Liolios K."/>
            <person name="Pagani I."/>
            <person name="Ivanova N."/>
            <person name="Mikhailova N."/>
            <person name="Pati A."/>
            <person name="Chen A."/>
            <person name="Palaniappan K."/>
            <person name="Land M."/>
            <person name="Brambilla E.M."/>
            <person name="Rohde M."/>
            <person name="Spring S."/>
            <person name="Goker M."/>
            <person name="Detter J.C."/>
            <person name="Bristow J."/>
            <person name="Eisen J.A."/>
            <person name="Markowitz V."/>
            <person name="Hugenholtz P."/>
            <person name="Kyrpides N.C."/>
            <person name="Klenk H.P."/>
            <person name="Woyke T."/>
        </authorList>
    </citation>
    <scope>NUCLEOTIDE SEQUENCE [LARGE SCALE GENOMIC DNA]</scope>
    <source>
        <strain evidence="4">DSM 2844</strain>
    </source>
</reference>
<sequence>MNISLPIYDCIIIGGGLAGLCSALPLAKRGLKVLLIEQKEYPFHKVCGEYISKEVLPYLNSLGFDPFAHGAVDIRRFALSSLKGKQVQTTLPLGGFGLSRHRMDQKLYELALGAGVEFALGQKVNQLKEIGPKNWLLHSQQGQQYRGAMVLGAQGKRSLVDRQLEREFMQERAGFMAVKCHYEGDFPEDLVALHNFEGGYCGLSRVEDGRINLCYLVAQRQLKRAGSIKELERTILGQNPYLEQAFREFRPIFSRPLSISNIYFRPKPLVEQGLPMLGDAAGLIYPLSGNGMAMAIGSASIMQALVPQYLEGQLSQAEFLAQYAAAWQKNYSLRLQAGRKLQHFFGHPFWSNLGVQLFAGLPFMQKTIIRWTHGRPLTPWDALL</sequence>
<dbReference type="GO" id="GO:0071949">
    <property type="term" value="F:FAD binding"/>
    <property type="evidence" value="ECO:0007669"/>
    <property type="project" value="InterPro"/>
</dbReference>
<evidence type="ECO:0000259" key="2">
    <source>
        <dbReference type="Pfam" id="PF01494"/>
    </source>
</evidence>
<dbReference type="RefSeq" id="WP_002656729.1">
    <property type="nucleotide sequence ID" value="NZ_JH719942.1"/>
</dbReference>
<evidence type="ECO:0000313" key="3">
    <source>
        <dbReference type="EMBL" id="EJF52059.1"/>
    </source>
</evidence>
<dbReference type="InterPro" id="IPR050407">
    <property type="entry name" value="Geranylgeranyl_reductase"/>
</dbReference>
<feature type="transmembrane region" description="Helical" evidence="1">
    <location>
        <begin position="6"/>
        <end position="27"/>
    </location>
</feature>
<dbReference type="PRINTS" id="PR00420">
    <property type="entry name" value="RNGMNOXGNASE"/>
</dbReference>
<dbReference type="Proteomes" id="UP000005113">
    <property type="component" value="Unassembled WGS sequence"/>
</dbReference>
<keyword evidence="1" id="KW-1133">Transmembrane helix</keyword>
<evidence type="ECO:0000256" key="1">
    <source>
        <dbReference type="SAM" id="Phobius"/>
    </source>
</evidence>
<dbReference type="AlphaFoldDB" id="J0NX31"/>
<dbReference type="PANTHER" id="PTHR42685">
    <property type="entry name" value="GERANYLGERANYL DIPHOSPHATE REDUCTASE"/>
    <property type="match status" value="1"/>
</dbReference>
<protein>
    <submittedName>
        <fullName evidence="3">Flavin-dependent dehydrogenase</fullName>
    </submittedName>
</protein>
<keyword evidence="1" id="KW-0812">Transmembrane</keyword>
<keyword evidence="1" id="KW-0472">Membrane</keyword>
<dbReference type="InterPro" id="IPR036188">
    <property type="entry name" value="FAD/NAD-bd_sf"/>
</dbReference>
<accession>J0NX31</accession>
<dbReference type="PANTHER" id="PTHR42685:SF22">
    <property type="entry name" value="CONDITIONED MEDIUM FACTOR RECEPTOR 1"/>
    <property type="match status" value="1"/>
</dbReference>
<organism evidence="3 4">
    <name type="scientific">Saprospira grandis DSM 2844</name>
    <dbReference type="NCBI Taxonomy" id="694433"/>
    <lineage>
        <taxon>Bacteria</taxon>
        <taxon>Pseudomonadati</taxon>
        <taxon>Bacteroidota</taxon>
        <taxon>Saprospiria</taxon>
        <taxon>Saprospirales</taxon>
        <taxon>Saprospiraceae</taxon>
        <taxon>Saprospira</taxon>
    </lineage>
</organism>